<evidence type="ECO:0000313" key="3">
    <source>
        <dbReference type="Proteomes" id="UP000199073"/>
    </source>
</evidence>
<dbReference type="Pfam" id="PF06035">
    <property type="entry name" value="Peptidase_C93"/>
    <property type="match status" value="1"/>
</dbReference>
<sequence length="239" mass="27839">MVKLLRSFHKTRRYTVATVFFMLVFPLLFNGCGKKPVDHPLPPVIEPKPAVKKSSDDNTPAARINRWLALMKNKYTVSVREKLELVNLFFNQLEFIDDIYLWGTEDYWATPQEMLINNGGDCEDFAIAKYFTLSRMNVPQEKMRLAYVKSLRQQQPHMVLNYFSATDGDPLVLDNVEREILSASQRPDLIPVYSFNNRGLWIGENPTPKTSPHGLSRWQQLQDRFYQNTVTHLRDELVD</sequence>
<reference evidence="2 3" key="1">
    <citation type="submission" date="2016-10" db="EMBL/GenBank/DDBJ databases">
        <authorList>
            <person name="de Groot N.N."/>
        </authorList>
    </citation>
    <scope>NUCLEOTIDE SEQUENCE [LARGE SCALE GENOMIC DNA]</scope>
    <source>
        <strain evidence="2 3">DSM 12130</strain>
    </source>
</reference>
<dbReference type="PANTHER" id="PTHR39327">
    <property type="match status" value="1"/>
</dbReference>
<dbReference type="InterPro" id="IPR010319">
    <property type="entry name" value="Transglutaminase-like_Cys_pept"/>
</dbReference>
<keyword evidence="1" id="KW-1133">Transmembrane helix</keyword>
<dbReference type="PANTHER" id="PTHR39327:SF1">
    <property type="entry name" value="BLR5470 PROTEIN"/>
    <property type="match status" value="1"/>
</dbReference>
<dbReference type="EMBL" id="FNJI01000030">
    <property type="protein sequence ID" value="SDP63489.1"/>
    <property type="molecule type" value="Genomic_DNA"/>
</dbReference>
<accession>A0A1H0UBC5</accession>
<dbReference type="Gene3D" id="3.10.620.30">
    <property type="match status" value="1"/>
</dbReference>
<keyword evidence="1" id="KW-0812">Transmembrane</keyword>
<gene>
    <name evidence="2" type="ORF">SAMN05660330_03476</name>
</gene>
<keyword evidence="3" id="KW-1185">Reference proteome</keyword>
<protein>
    <submittedName>
        <fullName evidence="2">Transglutaminase-like cysteine proteinase BTLCP</fullName>
    </submittedName>
</protein>
<evidence type="ECO:0000313" key="2">
    <source>
        <dbReference type="EMBL" id="SDP63489.1"/>
    </source>
</evidence>
<dbReference type="RefSeq" id="WP_218121828.1">
    <property type="nucleotide sequence ID" value="NZ_FNJI01000030.1"/>
</dbReference>
<feature type="transmembrane region" description="Helical" evidence="1">
    <location>
        <begin position="12"/>
        <end position="29"/>
    </location>
</feature>
<dbReference type="AlphaFoldDB" id="A0A1H0UBC5"/>
<organism evidence="2 3">
    <name type="scientific">Desulforhopalus singaporensis</name>
    <dbReference type="NCBI Taxonomy" id="91360"/>
    <lineage>
        <taxon>Bacteria</taxon>
        <taxon>Pseudomonadati</taxon>
        <taxon>Thermodesulfobacteriota</taxon>
        <taxon>Desulfobulbia</taxon>
        <taxon>Desulfobulbales</taxon>
        <taxon>Desulfocapsaceae</taxon>
        <taxon>Desulforhopalus</taxon>
    </lineage>
</organism>
<proteinExistence type="predicted"/>
<dbReference type="STRING" id="91360.SAMN05660330_03476"/>
<keyword evidence="1" id="KW-0472">Membrane</keyword>
<dbReference type="Proteomes" id="UP000199073">
    <property type="component" value="Unassembled WGS sequence"/>
</dbReference>
<evidence type="ECO:0000256" key="1">
    <source>
        <dbReference type="SAM" id="Phobius"/>
    </source>
</evidence>
<name>A0A1H0UBC5_9BACT</name>